<keyword evidence="2 4" id="KW-0808">Transferase</keyword>
<protein>
    <submittedName>
        <fullName evidence="4">Class I SAM-dependent methyltransferase</fullName>
    </submittedName>
</protein>
<evidence type="ECO:0000313" key="5">
    <source>
        <dbReference type="Proteomes" id="UP000281813"/>
    </source>
</evidence>
<keyword evidence="5" id="KW-1185">Reference proteome</keyword>
<dbReference type="Gene3D" id="3.40.50.150">
    <property type="entry name" value="Vaccinia Virus protein VP39"/>
    <property type="match status" value="1"/>
</dbReference>
<evidence type="ECO:0000256" key="2">
    <source>
        <dbReference type="ARBA" id="ARBA00022679"/>
    </source>
</evidence>
<dbReference type="Gene3D" id="2.20.25.110">
    <property type="entry name" value="S-adenosyl-L-methionine-dependent methyltransferases"/>
    <property type="match status" value="1"/>
</dbReference>
<dbReference type="RefSeq" id="WP_121128509.1">
    <property type="nucleotide sequence ID" value="NZ_JBHUFK010000023.1"/>
</dbReference>
<dbReference type="EMBL" id="RBZO01000003">
    <property type="protein sequence ID" value="RKQ17873.1"/>
    <property type="molecule type" value="Genomic_DNA"/>
</dbReference>
<accession>A0A494Z5U1</accession>
<name>A0A494Z5U1_9BACI</name>
<dbReference type="Pfam" id="PF13649">
    <property type="entry name" value="Methyltransf_25"/>
    <property type="match status" value="1"/>
</dbReference>
<organism evidence="4 5">
    <name type="scientific">Oceanobacillus bengalensis</name>
    <dbReference type="NCBI Taxonomy" id="1435466"/>
    <lineage>
        <taxon>Bacteria</taxon>
        <taxon>Bacillati</taxon>
        <taxon>Bacillota</taxon>
        <taxon>Bacilli</taxon>
        <taxon>Bacillales</taxon>
        <taxon>Bacillaceae</taxon>
        <taxon>Oceanobacillus</taxon>
    </lineage>
</organism>
<dbReference type="AlphaFoldDB" id="A0A494Z5U1"/>
<dbReference type="PANTHER" id="PTHR43861">
    <property type="entry name" value="TRANS-ACONITATE 2-METHYLTRANSFERASE-RELATED"/>
    <property type="match status" value="1"/>
</dbReference>
<dbReference type="Proteomes" id="UP000281813">
    <property type="component" value="Unassembled WGS sequence"/>
</dbReference>
<dbReference type="OrthoDB" id="9811589at2"/>
<dbReference type="SUPFAM" id="SSF53335">
    <property type="entry name" value="S-adenosyl-L-methionine-dependent methyltransferases"/>
    <property type="match status" value="1"/>
</dbReference>
<evidence type="ECO:0000259" key="3">
    <source>
        <dbReference type="Pfam" id="PF13649"/>
    </source>
</evidence>
<evidence type="ECO:0000256" key="1">
    <source>
        <dbReference type="ARBA" id="ARBA00022603"/>
    </source>
</evidence>
<keyword evidence="1 4" id="KW-0489">Methyltransferase</keyword>
<dbReference type="CDD" id="cd02440">
    <property type="entry name" value="AdoMet_MTases"/>
    <property type="match status" value="1"/>
</dbReference>
<sequence>MAYQQMANLYDKLMSEAPYDEWANFTIEKLKNRDINKMVDLGCGTGEITTRLSAAGYQLIGVDNSTDMLAYAEHKANERNLSIQWLHQDLRELEGLSDIDVAVSYCDVINYITEEEELQNVFQRTFDLLKNGGIFLFDVHSLHQVENHYKNNTFADVLDDAAYIWYCSQGDVPGEMYHDLTFFSLDDGKYIRFDEYHHQRTYSIQFYEKILYEAGFENVKIYADFSLNQENIHENAERIFFSAEKRLG</sequence>
<comment type="caution">
    <text evidence="4">The sequence shown here is derived from an EMBL/GenBank/DDBJ whole genome shotgun (WGS) entry which is preliminary data.</text>
</comment>
<dbReference type="PANTHER" id="PTHR43861:SF1">
    <property type="entry name" value="TRANS-ACONITATE 2-METHYLTRANSFERASE"/>
    <property type="match status" value="1"/>
</dbReference>
<feature type="domain" description="Methyltransferase" evidence="3">
    <location>
        <begin position="39"/>
        <end position="133"/>
    </location>
</feature>
<dbReference type="GO" id="GO:0008168">
    <property type="term" value="F:methyltransferase activity"/>
    <property type="evidence" value="ECO:0007669"/>
    <property type="project" value="UniProtKB-KW"/>
</dbReference>
<dbReference type="GO" id="GO:0032259">
    <property type="term" value="P:methylation"/>
    <property type="evidence" value="ECO:0007669"/>
    <property type="project" value="UniProtKB-KW"/>
</dbReference>
<dbReference type="InterPro" id="IPR041698">
    <property type="entry name" value="Methyltransf_25"/>
</dbReference>
<gene>
    <name evidence="4" type="ORF">D8M05_03025</name>
</gene>
<reference evidence="4 5" key="1">
    <citation type="journal article" date="2015" name="Antonie Van Leeuwenhoek">
        <title>Oceanobacillus bengalensis sp. nov., a bacterium isolated from seawater of the Bay of Bengal.</title>
        <authorList>
            <person name="Yongchang O."/>
            <person name="Xiang W."/>
            <person name="Wang G."/>
        </authorList>
    </citation>
    <scope>NUCLEOTIDE SEQUENCE [LARGE SCALE GENOMIC DNA]</scope>
    <source>
        <strain evidence="4 5">MCCC 1K00260</strain>
    </source>
</reference>
<dbReference type="InterPro" id="IPR029063">
    <property type="entry name" value="SAM-dependent_MTases_sf"/>
</dbReference>
<proteinExistence type="predicted"/>
<evidence type="ECO:0000313" key="4">
    <source>
        <dbReference type="EMBL" id="RKQ17873.1"/>
    </source>
</evidence>